<organism evidence="1">
    <name type="scientific">Fusarium oxysporum f. sp. conglutinans race 2 54008</name>
    <dbReference type="NCBI Taxonomy" id="1089457"/>
    <lineage>
        <taxon>Eukaryota</taxon>
        <taxon>Fungi</taxon>
        <taxon>Dikarya</taxon>
        <taxon>Ascomycota</taxon>
        <taxon>Pezizomycotina</taxon>
        <taxon>Sordariomycetes</taxon>
        <taxon>Hypocreomycetidae</taxon>
        <taxon>Hypocreales</taxon>
        <taxon>Nectriaceae</taxon>
        <taxon>Fusarium</taxon>
        <taxon>Fusarium oxysporum species complex</taxon>
    </lineage>
</organism>
<dbReference type="HOGENOM" id="CLU_2885883_0_0_1"/>
<accession>X0GUB8</accession>
<reference evidence="1" key="2">
    <citation type="submission" date="2014-03" db="EMBL/GenBank/DDBJ databases">
        <title>The Genome Annotation of Fusarium oxysporum PHW808.</title>
        <authorList>
            <consortium name="The Broad Institute Genomics Platform"/>
            <person name="Ma L.-J."/>
            <person name="Corby-Kistler H."/>
            <person name="Broz K."/>
            <person name="Gale L.R."/>
            <person name="Jonkers W."/>
            <person name="O'Donnell K."/>
            <person name="Ploetz R."/>
            <person name="Steinberg C."/>
            <person name="Schwartz D.C."/>
            <person name="VanEtten H."/>
            <person name="Zhou S."/>
            <person name="Young S.K."/>
            <person name="Zeng Q."/>
            <person name="Gargeya S."/>
            <person name="Fitzgerald M."/>
            <person name="Abouelleil A."/>
            <person name="Alvarado L."/>
            <person name="Chapman S.B."/>
            <person name="Gainer-Dewar J."/>
            <person name="Goldberg J."/>
            <person name="Griggs A."/>
            <person name="Gujja S."/>
            <person name="Hansen M."/>
            <person name="Howarth C."/>
            <person name="Imamovic A."/>
            <person name="Ireland A."/>
            <person name="Larimer J."/>
            <person name="McCowan C."/>
            <person name="Murphy C."/>
            <person name="Pearson M."/>
            <person name="Poon T.W."/>
            <person name="Priest M."/>
            <person name="Roberts A."/>
            <person name="Saif S."/>
            <person name="Shea T."/>
            <person name="Sykes S."/>
            <person name="Wortman J."/>
            <person name="Nusbaum C."/>
            <person name="Birren B."/>
        </authorList>
    </citation>
    <scope>NUCLEOTIDE SEQUENCE</scope>
    <source>
        <strain evidence="1">54008</strain>
    </source>
</reference>
<dbReference type="EMBL" id="KK035179">
    <property type="protein sequence ID" value="EXL63510.1"/>
    <property type="molecule type" value="Genomic_DNA"/>
</dbReference>
<proteinExistence type="predicted"/>
<protein>
    <submittedName>
        <fullName evidence="1">Uncharacterized protein</fullName>
    </submittedName>
</protein>
<dbReference type="Proteomes" id="UP000030676">
    <property type="component" value="Unassembled WGS sequence"/>
</dbReference>
<gene>
    <name evidence="1" type="ORF">FOPG_20216</name>
</gene>
<reference evidence="1" key="1">
    <citation type="submission" date="2011-11" db="EMBL/GenBank/DDBJ databases">
        <title>The Genome Sequence of Fusarium oxysporum PHW808.</title>
        <authorList>
            <consortium name="The Broad Institute Genome Sequencing Platform"/>
            <person name="Ma L.-J."/>
            <person name="Gale L.R."/>
            <person name="Schwartz D.C."/>
            <person name="Zhou S."/>
            <person name="Corby-Kistler H."/>
            <person name="Young S.K."/>
            <person name="Zeng Q."/>
            <person name="Gargeya S."/>
            <person name="Fitzgerald M."/>
            <person name="Haas B."/>
            <person name="Abouelleil A."/>
            <person name="Alvarado L."/>
            <person name="Arachchi H.M."/>
            <person name="Berlin A."/>
            <person name="Brown A."/>
            <person name="Chapman S.B."/>
            <person name="Chen Z."/>
            <person name="Dunbar C."/>
            <person name="Freedman E."/>
            <person name="Gearin G."/>
            <person name="Goldberg J."/>
            <person name="Griggs A."/>
            <person name="Gujja S."/>
            <person name="Heiman D."/>
            <person name="Howarth C."/>
            <person name="Larson L."/>
            <person name="Lui A."/>
            <person name="MacDonald P.J.P."/>
            <person name="Montmayeur A."/>
            <person name="Murphy C."/>
            <person name="Neiman D."/>
            <person name="Pearson M."/>
            <person name="Priest M."/>
            <person name="Roberts A."/>
            <person name="Saif S."/>
            <person name="Shea T."/>
            <person name="Shenoy N."/>
            <person name="Sisk P."/>
            <person name="Stolte C."/>
            <person name="Sykes S."/>
            <person name="Wortman J."/>
            <person name="Nusbaum C."/>
            <person name="Birren B."/>
        </authorList>
    </citation>
    <scope>NUCLEOTIDE SEQUENCE [LARGE SCALE GENOMIC DNA]</scope>
    <source>
        <strain evidence="1">54008</strain>
    </source>
</reference>
<name>X0GUB8_FUSOX</name>
<evidence type="ECO:0000313" key="1">
    <source>
        <dbReference type="EMBL" id="EXL63510.1"/>
    </source>
</evidence>
<dbReference type="AlphaFoldDB" id="X0GUB8"/>
<sequence length="63" mass="7295">MPGALGVPYQGDRFSRRKLQIRTNVNISYNYDGGLRLFTGRTEYRPYAGSRRYHSINVLWNAA</sequence>